<dbReference type="GO" id="GO:0005829">
    <property type="term" value="C:cytosol"/>
    <property type="evidence" value="ECO:0007669"/>
    <property type="project" value="TreeGrafter"/>
</dbReference>
<protein>
    <submittedName>
        <fullName evidence="2">Endoribonuclease L-PSP family protein</fullName>
    </submittedName>
</protein>
<comment type="similarity">
    <text evidence="1">Belongs to the RutC family.</text>
</comment>
<dbReference type="SUPFAM" id="SSF55298">
    <property type="entry name" value="YjgF-like"/>
    <property type="match status" value="1"/>
</dbReference>
<dbReference type="CDD" id="cd00448">
    <property type="entry name" value="YjgF_YER057c_UK114_family"/>
    <property type="match status" value="1"/>
</dbReference>
<evidence type="ECO:0000256" key="1">
    <source>
        <dbReference type="ARBA" id="ARBA00010552"/>
    </source>
</evidence>
<dbReference type="EMBL" id="JRYB01000001">
    <property type="protein sequence ID" value="OIJ39688.1"/>
    <property type="molecule type" value="Genomic_DNA"/>
</dbReference>
<evidence type="ECO:0000313" key="3">
    <source>
        <dbReference type="Proteomes" id="UP000180246"/>
    </source>
</evidence>
<gene>
    <name evidence="2" type="ORF">LO55_3882</name>
</gene>
<dbReference type="RefSeq" id="WP_071362705.1">
    <property type="nucleotide sequence ID" value="NZ_JRYB01000001.1"/>
</dbReference>
<dbReference type="InterPro" id="IPR035959">
    <property type="entry name" value="RutC-like_sf"/>
</dbReference>
<dbReference type="Pfam" id="PF01042">
    <property type="entry name" value="Ribonuc_L-PSP"/>
    <property type="match status" value="1"/>
</dbReference>
<dbReference type="PANTHER" id="PTHR11803:SF58">
    <property type="entry name" value="PROTEIN HMF1-RELATED"/>
    <property type="match status" value="1"/>
</dbReference>
<dbReference type="PANTHER" id="PTHR11803">
    <property type="entry name" value="2-IMINOBUTANOATE/2-IMINOPROPANOATE DEAMINASE RIDA"/>
    <property type="match status" value="1"/>
</dbReference>
<organism evidence="2 3">
    <name type="scientific">Massilia timonae</name>
    <dbReference type="NCBI Taxonomy" id="47229"/>
    <lineage>
        <taxon>Bacteria</taxon>
        <taxon>Pseudomonadati</taxon>
        <taxon>Pseudomonadota</taxon>
        <taxon>Betaproteobacteria</taxon>
        <taxon>Burkholderiales</taxon>
        <taxon>Oxalobacteraceae</taxon>
        <taxon>Telluria group</taxon>
        <taxon>Massilia</taxon>
    </lineage>
</organism>
<dbReference type="InterPro" id="IPR006175">
    <property type="entry name" value="YjgF/YER057c/UK114"/>
</dbReference>
<comment type="caution">
    <text evidence="2">The sequence shown here is derived from an EMBL/GenBank/DDBJ whole genome shotgun (WGS) entry which is preliminary data.</text>
</comment>
<accession>A0A1S2N3N1</accession>
<sequence length="154" mass="16712">MSKNPTLSKKTANHGVPWESIYGYSQAVQVKDVVYLSGQLGHDKDGQLVAPAPLDAQGRPTDFGGMEEQMRQTYRNVVDLLARFGATLDDVVEETLYVLDVDAAFAVAGKVRKEFYGMDQPQCASNLIGVTRLALPPQLIEVTFRAVLPDAGAA</sequence>
<dbReference type="AlphaFoldDB" id="A0A1S2N3N1"/>
<evidence type="ECO:0000313" key="2">
    <source>
        <dbReference type="EMBL" id="OIJ39688.1"/>
    </source>
</evidence>
<name>A0A1S2N3N1_9BURK</name>
<reference evidence="2 3" key="1">
    <citation type="submission" date="2014-10" db="EMBL/GenBank/DDBJ databases">
        <authorList>
            <person name="Seo M.-J."/>
            <person name="Seok Y.J."/>
            <person name="Cha I.-T."/>
        </authorList>
    </citation>
    <scope>NUCLEOTIDE SEQUENCE [LARGE SCALE GENOMIC DNA]</scope>
    <source>
        <strain evidence="2 3">NEU</strain>
    </source>
</reference>
<proteinExistence type="inferred from homology"/>
<dbReference type="Proteomes" id="UP000180246">
    <property type="component" value="Unassembled WGS sequence"/>
</dbReference>
<dbReference type="Gene3D" id="3.30.1330.40">
    <property type="entry name" value="RutC-like"/>
    <property type="match status" value="1"/>
</dbReference>
<dbReference type="GO" id="GO:0019239">
    <property type="term" value="F:deaminase activity"/>
    <property type="evidence" value="ECO:0007669"/>
    <property type="project" value="TreeGrafter"/>
</dbReference>